<dbReference type="EMBL" id="CACRTF010000021">
    <property type="protein sequence ID" value="VYT56136.1"/>
    <property type="molecule type" value="Genomic_DNA"/>
</dbReference>
<dbReference type="AlphaFoldDB" id="A0A6N2XR54"/>
<name>A0A6N2XR54_9FIRM</name>
<reference evidence="1" key="1">
    <citation type="submission" date="2019-11" db="EMBL/GenBank/DDBJ databases">
        <authorList>
            <person name="Feng L."/>
        </authorList>
    </citation>
    <scope>NUCLEOTIDE SEQUENCE</scope>
    <source>
        <strain evidence="1">CbolteaeLFYP116</strain>
    </source>
</reference>
<gene>
    <name evidence="1" type="ORF">CBLFYP116_05381</name>
</gene>
<organism evidence="1">
    <name type="scientific">Enterocloster bolteae</name>
    <dbReference type="NCBI Taxonomy" id="208479"/>
    <lineage>
        <taxon>Bacteria</taxon>
        <taxon>Bacillati</taxon>
        <taxon>Bacillota</taxon>
        <taxon>Clostridia</taxon>
        <taxon>Lachnospirales</taxon>
        <taxon>Lachnospiraceae</taxon>
        <taxon>Enterocloster</taxon>
    </lineage>
</organism>
<protein>
    <submittedName>
        <fullName evidence="1">Uncharacterized protein</fullName>
    </submittedName>
</protein>
<evidence type="ECO:0000313" key="1">
    <source>
        <dbReference type="EMBL" id="VYT56136.1"/>
    </source>
</evidence>
<sequence length="54" mass="6487">MPLTKWYIGRKHLLSVNMLFMKWKAVMVRWEGKYRLGARITRDLSSVINSFLMI</sequence>
<accession>A0A6N2XR54</accession>
<proteinExistence type="predicted"/>